<reference evidence="1 2" key="1">
    <citation type="submission" date="2013-04" db="EMBL/GenBank/DDBJ databases">
        <title>Gluconobacter oxydans NBRC 3293 whole genome sequence.</title>
        <authorList>
            <person name="Matsutani M."/>
            <person name="Yakushi T."/>
            <person name="Matsushita K."/>
        </authorList>
    </citation>
    <scope>NUCLEOTIDE SEQUENCE [LARGE SCALE GENOMIC DNA]</scope>
    <source>
        <strain evidence="1 2">NBRC 3293</strain>
    </source>
</reference>
<proteinExistence type="predicted"/>
<dbReference type="EMBL" id="BARJ01000012">
    <property type="protein sequence ID" value="GEM17848.1"/>
    <property type="molecule type" value="Genomic_DNA"/>
</dbReference>
<sequence>MRADVPPAIPGSRDQRDALALLGRCSPEQRNGVQLTPFTI</sequence>
<dbReference type="AlphaFoldDB" id="A0A829WM01"/>
<protein>
    <submittedName>
        <fullName evidence="1">Uncharacterized protein</fullName>
    </submittedName>
</protein>
<gene>
    <name evidence="1" type="ORF">NBRC3293_2345</name>
</gene>
<name>A0A829WM01_GLUOY</name>
<comment type="caution">
    <text evidence="1">The sequence shown here is derived from an EMBL/GenBank/DDBJ whole genome shotgun (WGS) entry which is preliminary data.</text>
</comment>
<organism evidence="1 2">
    <name type="scientific">Gluconobacter oxydans NBRC 3293</name>
    <dbReference type="NCBI Taxonomy" id="1315969"/>
    <lineage>
        <taxon>Bacteria</taxon>
        <taxon>Pseudomonadati</taxon>
        <taxon>Pseudomonadota</taxon>
        <taxon>Alphaproteobacteria</taxon>
        <taxon>Acetobacterales</taxon>
        <taxon>Acetobacteraceae</taxon>
        <taxon>Gluconobacter</taxon>
    </lineage>
</organism>
<accession>A0A829WM01</accession>
<evidence type="ECO:0000313" key="2">
    <source>
        <dbReference type="Proteomes" id="UP000484858"/>
    </source>
</evidence>
<evidence type="ECO:0000313" key="1">
    <source>
        <dbReference type="EMBL" id="GEM17848.1"/>
    </source>
</evidence>
<dbReference type="Proteomes" id="UP000484858">
    <property type="component" value="Unassembled WGS sequence"/>
</dbReference>